<dbReference type="InterPro" id="IPR020483">
    <property type="entry name" value="Uncharacterised_YgbA"/>
</dbReference>
<dbReference type="Pfam" id="PF11756">
    <property type="entry name" value="YgbA_NO"/>
    <property type="match status" value="1"/>
</dbReference>
<proteinExistence type="predicted"/>
<protein>
    <submittedName>
        <fullName evidence="1">Nitrous oxide-stimulated promoter family protein</fullName>
    </submittedName>
</protein>
<dbReference type="Proteomes" id="UP000824261">
    <property type="component" value="Unassembled WGS sequence"/>
</dbReference>
<comment type="caution">
    <text evidence="1">The sequence shown here is derived from an EMBL/GenBank/DDBJ whole genome shotgun (WGS) entry which is preliminary data.</text>
</comment>
<accession>A0A9D1D457</accession>
<reference evidence="1" key="2">
    <citation type="journal article" date="2021" name="PeerJ">
        <title>Extensive microbial diversity within the chicken gut microbiome revealed by metagenomics and culture.</title>
        <authorList>
            <person name="Gilroy R."/>
            <person name="Ravi A."/>
            <person name="Getino M."/>
            <person name="Pursley I."/>
            <person name="Horton D.L."/>
            <person name="Alikhan N.F."/>
            <person name="Baker D."/>
            <person name="Gharbi K."/>
            <person name="Hall N."/>
            <person name="Watson M."/>
            <person name="Adriaenssens E.M."/>
            <person name="Foster-Nyarko E."/>
            <person name="Jarju S."/>
            <person name="Secka A."/>
            <person name="Antonio M."/>
            <person name="Oren A."/>
            <person name="Chaudhuri R.R."/>
            <person name="La Ragione R."/>
            <person name="Hildebrand F."/>
            <person name="Pallen M.J."/>
        </authorList>
    </citation>
    <scope>NUCLEOTIDE SEQUENCE</scope>
    <source>
        <strain evidence="1">ChiGjej1B1-2707</strain>
    </source>
</reference>
<evidence type="ECO:0000313" key="1">
    <source>
        <dbReference type="EMBL" id="HIR02041.1"/>
    </source>
</evidence>
<gene>
    <name evidence="1" type="ORF">IAA69_07265</name>
</gene>
<sequence length="114" mass="13087">MEDAPREARRREREKRVISQMVCIFCAGNHDASARTETAFCGEQLCPACKELDEYAVERTQRCRKMGAKTSCEECGNHCYAPQMRERIRAVMRYAGPRMITRHPVAAVRHLLGK</sequence>
<organism evidence="1 2">
    <name type="scientific">Candidatus Aveggerthella stercoripullorum</name>
    <dbReference type="NCBI Taxonomy" id="2840688"/>
    <lineage>
        <taxon>Bacteria</taxon>
        <taxon>Bacillati</taxon>
        <taxon>Actinomycetota</taxon>
        <taxon>Coriobacteriia</taxon>
        <taxon>Eggerthellales</taxon>
        <taxon>Eggerthellaceae</taxon>
        <taxon>Eggerthellaceae incertae sedis</taxon>
        <taxon>Candidatus Aveggerthella</taxon>
    </lineage>
</organism>
<dbReference type="EMBL" id="DVGB01000089">
    <property type="protein sequence ID" value="HIR02041.1"/>
    <property type="molecule type" value="Genomic_DNA"/>
</dbReference>
<dbReference type="AlphaFoldDB" id="A0A9D1D457"/>
<dbReference type="NCBIfam" id="NF007714">
    <property type="entry name" value="PRK10410.1-2"/>
    <property type="match status" value="1"/>
</dbReference>
<name>A0A9D1D457_9ACTN</name>
<reference evidence="1" key="1">
    <citation type="submission" date="2020-10" db="EMBL/GenBank/DDBJ databases">
        <authorList>
            <person name="Gilroy R."/>
        </authorList>
    </citation>
    <scope>NUCLEOTIDE SEQUENCE</scope>
    <source>
        <strain evidence="1">ChiGjej1B1-2707</strain>
    </source>
</reference>
<evidence type="ECO:0000313" key="2">
    <source>
        <dbReference type="Proteomes" id="UP000824261"/>
    </source>
</evidence>